<dbReference type="AlphaFoldDB" id="A0A918IGJ4"/>
<protein>
    <submittedName>
        <fullName evidence="1">Uncharacterized protein</fullName>
    </submittedName>
</protein>
<gene>
    <name evidence="1" type="ORF">GCM10010260_60870</name>
</gene>
<name>A0A918IGJ4_9ACTN</name>
<evidence type="ECO:0000313" key="2">
    <source>
        <dbReference type="Proteomes" id="UP000618795"/>
    </source>
</evidence>
<organism evidence="1 2">
    <name type="scientific">Streptomyces filipinensis</name>
    <dbReference type="NCBI Taxonomy" id="66887"/>
    <lineage>
        <taxon>Bacteria</taxon>
        <taxon>Bacillati</taxon>
        <taxon>Actinomycetota</taxon>
        <taxon>Actinomycetes</taxon>
        <taxon>Kitasatosporales</taxon>
        <taxon>Streptomycetaceae</taxon>
        <taxon>Streptomyces</taxon>
    </lineage>
</organism>
<accession>A0A918IGJ4</accession>
<keyword evidence="2" id="KW-1185">Reference proteome</keyword>
<reference evidence="1" key="2">
    <citation type="submission" date="2020-09" db="EMBL/GenBank/DDBJ databases">
        <authorList>
            <person name="Sun Q."/>
            <person name="Ohkuma M."/>
        </authorList>
    </citation>
    <scope>NUCLEOTIDE SEQUENCE</scope>
    <source>
        <strain evidence="1">JCM 4369</strain>
    </source>
</reference>
<proteinExistence type="predicted"/>
<evidence type="ECO:0000313" key="1">
    <source>
        <dbReference type="EMBL" id="GGV13746.1"/>
    </source>
</evidence>
<dbReference type="Proteomes" id="UP000618795">
    <property type="component" value="Unassembled WGS sequence"/>
</dbReference>
<sequence>MWGPTTPELVEALADNAAPESAAVYGALDMPFAVLVGQISAACRA</sequence>
<dbReference type="EMBL" id="BMTD01000016">
    <property type="protein sequence ID" value="GGV13746.1"/>
    <property type="molecule type" value="Genomic_DNA"/>
</dbReference>
<reference evidence="1" key="1">
    <citation type="journal article" date="2014" name="Int. J. Syst. Evol. Microbiol.">
        <title>Complete genome sequence of Corynebacterium casei LMG S-19264T (=DSM 44701T), isolated from a smear-ripened cheese.</title>
        <authorList>
            <consortium name="US DOE Joint Genome Institute (JGI-PGF)"/>
            <person name="Walter F."/>
            <person name="Albersmeier A."/>
            <person name="Kalinowski J."/>
            <person name="Ruckert C."/>
        </authorList>
    </citation>
    <scope>NUCLEOTIDE SEQUENCE</scope>
    <source>
        <strain evidence="1">JCM 4369</strain>
    </source>
</reference>
<dbReference type="RefSeq" id="WP_229854416.1">
    <property type="nucleotide sequence ID" value="NZ_BMTD01000016.1"/>
</dbReference>
<comment type="caution">
    <text evidence="1">The sequence shown here is derived from an EMBL/GenBank/DDBJ whole genome shotgun (WGS) entry which is preliminary data.</text>
</comment>